<feature type="transmembrane region" description="Helical" evidence="9">
    <location>
        <begin position="342"/>
        <end position="362"/>
    </location>
</feature>
<dbReference type="PANTHER" id="PTHR32063">
    <property type="match status" value="1"/>
</dbReference>
<keyword evidence="12" id="KW-1185">Reference proteome</keyword>
<dbReference type="SUPFAM" id="SSF82714">
    <property type="entry name" value="Multidrug efflux transporter AcrB TolC docking domain, DN and DC subdomains"/>
    <property type="match status" value="2"/>
</dbReference>
<proteinExistence type="inferred from homology"/>
<evidence type="ECO:0000313" key="11">
    <source>
        <dbReference type="EMBL" id="WXR74184.1"/>
    </source>
</evidence>
<accession>A0ABZ2S2Q3</accession>
<evidence type="ECO:0000313" key="12">
    <source>
        <dbReference type="Proteomes" id="UP001456224"/>
    </source>
</evidence>
<feature type="transmembrane region" description="Helical" evidence="9">
    <location>
        <begin position="398"/>
        <end position="419"/>
    </location>
</feature>
<name>A0ABZ2S2Q3_9BURK</name>
<keyword evidence="7 9" id="KW-1133">Transmembrane helix</keyword>
<keyword evidence="3 9" id="KW-0813">Transport</keyword>
<feature type="transmembrane region" description="Helical" evidence="9">
    <location>
        <begin position="550"/>
        <end position="571"/>
    </location>
</feature>
<evidence type="ECO:0000256" key="5">
    <source>
        <dbReference type="ARBA" id="ARBA00022519"/>
    </source>
</evidence>
<reference evidence="11 12" key="1">
    <citation type="submission" date="2024-03" db="EMBL/GenBank/DDBJ databases">
        <title>Reference genomes for the five species model microbial community.</title>
        <authorList>
            <person name="Padfield D."/>
        </authorList>
    </citation>
    <scope>NUCLEOTIDE SEQUENCE [LARGE SCALE GENOMIC DNA]</scope>
    <source>
        <strain evidence="11 12">AB1</strain>
    </source>
</reference>
<dbReference type="RefSeq" id="WP_338880101.1">
    <property type="nucleotide sequence ID" value="NZ_CP148753.1"/>
</dbReference>
<feature type="transmembrane region" description="Helical" evidence="9">
    <location>
        <begin position="933"/>
        <end position="956"/>
    </location>
</feature>
<dbReference type="EMBL" id="CP148753">
    <property type="protein sequence ID" value="WXR74184.1"/>
    <property type="molecule type" value="Genomic_DNA"/>
</dbReference>
<dbReference type="SUPFAM" id="SSF82866">
    <property type="entry name" value="Multidrug efflux transporter AcrB transmembrane domain"/>
    <property type="match status" value="2"/>
</dbReference>
<evidence type="ECO:0000256" key="1">
    <source>
        <dbReference type="ARBA" id="ARBA00004429"/>
    </source>
</evidence>
<dbReference type="InterPro" id="IPR004764">
    <property type="entry name" value="MdtF-like"/>
</dbReference>
<evidence type="ECO:0000256" key="8">
    <source>
        <dbReference type="ARBA" id="ARBA00023136"/>
    </source>
</evidence>
<feature type="transmembrane region" description="Helical" evidence="9">
    <location>
        <begin position="1010"/>
        <end position="1036"/>
    </location>
</feature>
<evidence type="ECO:0000259" key="10">
    <source>
        <dbReference type="PROSITE" id="PS50156"/>
    </source>
</evidence>
<keyword evidence="8 9" id="KW-0472">Membrane</keyword>
<protein>
    <recommendedName>
        <fullName evidence="9">Efflux pump membrane transporter</fullName>
    </recommendedName>
</protein>
<feature type="transmembrane region" description="Helical" evidence="9">
    <location>
        <begin position="977"/>
        <end position="998"/>
    </location>
</feature>
<organism evidence="11 12">
    <name type="scientific">Achromobacter veterisilvae</name>
    <dbReference type="NCBI Taxonomy" id="2069367"/>
    <lineage>
        <taxon>Bacteria</taxon>
        <taxon>Pseudomonadati</taxon>
        <taxon>Pseudomonadota</taxon>
        <taxon>Betaproteobacteria</taxon>
        <taxon>Burkholderiales</taxon>
        <taxon>Alcaligenaceae</taxon>
        <taxon>Achromobacter</taxon>
    </lineage>
</organism>
<dbReference type="NCBIfam" id="NF000282">
    <property type="entry name" value="RND_permease_1"/>
    <property type="match status" value="1"/>
</dbReference>
<feature type="transmembrane region" description="Helical" evidence="9">
    <location>
        <begin position="12"/>
        <end position="34"/>
    </location>
</feature>
<feature type="transmembrane region" description="Helical" evidence="9">
    <location>
        <begin position="440"/>
        <end position="460"/>
    </location>
</feature>
<comment type="subcellular location">
    <subcellularLocation>
        <location evidence="1 9">Cell inner membrane</location>
        <topology evidence="1 9">Multi-pass membrane protein</topology>
    </subcellularLocation>
</comment>
<keyword evidence="4" id="KW-1003">Cell membrane</keyword>
<gene>
    <name evidence="11" type="ORF">WHX56_01485</name>
</gene>
<evidence type="ECO:0000256" key="4">
    <source>
        <dbReference type="ARBA" id="ARBA00022475"/>
    </source>
</evidence>
<keyword evidence="6 9" id="KW-0812">Transmembrane</keyword>
<dbReference type="NCBIfam" id="TIGR00915">
    <property type="entry name" value="2A0602"/>
    <property type="match status" value="1"/>
</dbReference>
<evidence type="ECO:0000256" key="6">
    <source>
        <dbReference type="ARBA" id="ARBA00022692"/>
    </source>
</evidence>
<keyword evidence="5 9" id="KW-0997">Cell inner membrane</keyword>
<dbReference type="Proteomes" id="UP001456224">
    <property type="component" value="Chromosome"/>
</dbReference>
<feature type="transmembrane region" description="Helical" evidence="9">
    <location>
        <begin position="369"/>
        <end position="392"/>
    </location>
</feature>
<dbReference type="Gene3D" id="3.30.70.1430">
    <property type="entry name" value="Multidrug efflux transporter AcrB pore domain"/>
    <property type="match status" value="2"/>
</dbReference>
<dbReference type="Gene3D" id="1.20.1640.10">
    <property type="entry name" value="Multidrug efflux transporter AcrB transmembrane domain"/>
    <property type="match status" value="2"/>
</dbReference>
<feature type="transmembrane region" description="Helical" evidence="9">
    <location>
        <begin position="907"/>
        <end position="927"/>
    </location>
</feature>
<sequence length="1071" mass="115150">MNISKFFIDRPIFAGVLSILVLLAGILAMFQLPISEYPEVVPPSVVVRAQYPGANPKVIAETVASPLEESINGVEDMLYMQSQANSDGNLTLTVNFKLGVDPDKAQQLVQNRVSQALPRLPPDVQRLGVTTAKSSPTLTLVVHLISPNDRYDITYLRNYAILNVKDRLARISGVGEVTVWGSGNYSMRVWLDPQKVAQRGMTASEVVAAIREQNVQVAAGVIGASPTLGDVPLQLNVNARGRLQTEEEFRDIILKTSSDGAVTYLSDVARVELDAQEYGLRSLLDNKQAVGMGIMQSPGANALDVSTKVRAAMAELAQDFPPGVEYRIEYDPTQFVSASIEAVVHTLLEAIALVVLVVILFLQTWRASIIPLLAVPVSIVGTFALLLIFGYSINALSLFGMVLAIGIVVDDAIVVVENVERNIAAGLTPREATYRAMREVSGPIIAIALTLCAVFVPLAFMTGLTGQFYKQFAMTIAISTVISAFNSLTLSPALSAILLKGHHDKPDWLTRGMNRVFGRFFNWFNDMFGRASESYGTGVSGVIRRKAGAMGVYAVLVAATLGVSYLVPGGFVPAQDKQYLIGFTQLPNGASLDRTEAVIRRMSDIALKEPGVQSAIAFPGLSINGFTNSSSAGIVFVTLKPFGERKSAALSGDAIAASLNQKFAAIQDSFIAVFPPPPVMGLGTLGGFKFQIEDRGAAGYAELDKAKAAFLAKARQTPELGPAFSSYEINVPQLDVDLDRVKAKQLGVPVTEVFDTMQIYLGSMYVNDFNRFGRVFQVRAQADAPFRAHADDILQLKTRNNAGDMVPLSSLVTVKQTFGPEMVVRYNGYTAADINGGPAPGYSSDQAQAAAERVAAETLPRGMKMEWTDLTYQQILAGNAGLWVFPISVLLVFLVLAALYESLTLPLAVILIVPMSILAALTGVYLTGNDNNIFTQIGLMVLVGLSAKNAILIVEFARELEMNGRTPLEAAIEASRLRLRPILMTSIAFIMGVVPLVLSSGAGSEMRHAMGVAVFFGMLGVTLFGLFLTPVFYVLLRSLGGKKLHSAAPHEAPVCVPHLDPHAPPAPQHNA</sequence>
<evidence type="ECO:0000256" key="2">
    <source>
        <dbReference type="ARBA" id="ARBA00010942"/>
    </source>
</evidence>
<feature type="transmembrane region" description="Helical" evidence="9">
    <location>
        <begin position="472"/>
        <end position="499"/>
    </location>
</feature>
<dbReference type="PROSITE" id="PS50156">
    <property type="entry name" value="SSD"/>
    <property type="match status" value="1"/>
</dbReference>
<evidence type="ECO:0000256" key="9">
    <source>
        <dbReference type="RuleBase" id="RU364070"/>
    </source>
</evidence>
<feature type="transmembrane region" description="Helical" evidence="9">
    <location>
        <begin position="880"/>
        <end position="900"/>
    </location>
</feature>
<dbReference type="Gene3D" id="3.30.70.1440">
    <property type="entry name" value="Multidrug efflux transporter AcrB pore domain"/>
    <property type="match status" value="1"/>
</dbReference>
<evidence type="ECO:0000256" key="7">
    <source>
        <dbReference type="ARBA" id="ARBA00022989"/>
    </source>
</evidence>
<dbReference type="Pfam" id="PF00873">
    <property type="entry name" value="ACR_tran"/>
    <property type="match status" value="1"/>
</dbReference>
<dbReference type="InterPro" id="IPR027463">
    <property type="entry name" value="AcrB_DN_DC_subdom"/>
</dbReference>
<dbReference type="Gene3D" id="3.30.2090.10">
    <property type="entry name" value="Multidrug efflux transporter AcrB TolC docking domain, DN and DC subdomains"/>
    <property type="match status" value="2"/>
</dbReference>
<dbReference type="InterPro" id="IPR001036">
    <property type="entry name" value="Acrflvin-R"/>
</dbReference>
<dbReference type="SUPFAM" id="SSF82693">
    <property type="entry name" value="Multidrug efflux transporter AcrB pore domain, PN1, PN2, PC1 and PC2 subdomains"/>
    <property type="match status" value="4"/>
</dbReference>
<dbReference type="InterPro" id="IPR000731">
    <property type="entry name" value="SSD"/>
</dbReference>
<evidence type="ECO:0000256" key="3">
    <source>
        <dbReference type="ARBA" id="ARBA00022448"/>
    </source>
</evidence>
<comment type="similarity">
    <text evidence="2 9">Belongs to the resistance-nodulation-cell division (RND) (TC 2.A.6) family.</text>
</comment>
<feature type="domain" description="SSD" evidence="10">
    <location>
        <begin position="368"/>
        <end position="497"/>
    </location>
</feature>
<dbReference type="Gene3D" id="3.30.70.1320">
    <property type="entry name" value="Multidrug efflux transporter AcrB pore domain like"/>
    <property type="match status" value="1"/>
</dbReference>
<dbReference type="PANTHER" id="PTHR32063:SF11">
    <property type="entry name" value="CATION OR DRUG EFFLUX SYSTEM PROTEIN"/>
    <property type="match status" value="1"/>
</dbReference>
<dbReference type="PRINTS" id="PR00702">
    <property type="entry name" value="ACRIFLAVINRP"/>
</dbReference>